<organism evidence="1 2">
    <name type="scientific">Catharanthus roseus</name>
    <name type="common">Madagascar periwinkle</name>
    <name type="synonym">Vinca rosea</name>
    <dbReference type="NCBI Taxonomy" id="4058"/>
    <lineage>
        <taxon>Eukaryota</taxon>
        <taxon>Viridiplantae</taxon>
        <taxon>Streptophyta</taxon>
        <taxon>Embryophyta</taxon>
        <taxon>Tracheophyta</taxon>
        <taxon>Spermatophyta</taxon>
        <taxon>Magnoliopsida</taxon>
        <taxon>eudicotyledons</taxon>
        <taxon>Gunneridae</taxon>
        <taxon>Pentapetalae</taxon>
        <taxon>asterids</taxon>
        <taxon>lamiids</taxon>
        <taxon>Gentianales</taxon>
        <taxon>Apocynaceae</taxon>
        <taxon>Rauvolfioideae</taxon>
        <taxon>Vinceae</taxon>
        <taxon>Catharanthinae</taxon>
        <taxon>Catharanthus</taxon>
    </lineage>
</organism>
<dbReference type="EMBL" id="CM044706">
    <property type="protein sequence ID" value="KAI5659392.1"/>
    <property type="molecule type" value="Genomic_DNA"/>
</dbReference>
<evidence type="ECO:0000313" key="2">
    <source>
        <dbReference type="Proteomes" id="UP001060085"/>
    </source>
</evidence>
<sequence>MSMRTSDHPPNETIYRNKRRQAPEACRIPSTQLNCQIGYGLSLFHHIILVLSIPDFMNAKIQATFAHLGKTAPTPLPSWRKLLGVFARNKDPNTFEEFLETEEYIDHGHLFTTDRIFNSKDELVDWAKQTAMKANTAQKIYNVVAKIKKNKMKGRNTVEEVLSLSAKKGYTVFYRNREENNILSDIVIAHPTSIAMIRTCSYVLIRDTTYKKNKYNMPLLEAVGITPTGKNFTVATAFMVWTSEVLYFGVETTNHTESEHSVLKLWLSTCHGDLDAVFLNIDSLIECQIAEIKTSLDISKLKEKYGAKSNPILKNISNIISHLALKKIWLEIKRAGEKVIIHRRKLEIGVDIPNVHERDMDSEMRDLTSMLEEISTGPISKVREVRHLIKGVISPVLPDDPG</sequence>
<protein>
    <submittedName>
        <fullName evidence="1">Uncharacterized protein</fullName>
    </submittedName>
</protein>
<evidence type="ECO:0000313" key="1">
    <source>
        <dbReference type="EMBL" id="KAI5659392.1"/>
    </source>
</evidence>
<comment type="caution">
    <text evidence="1">The sequence shown here is derived from an EMBL/GenBank/DDBJ whole genome shotgun (WGS) entry which is preliminary data.</text>
</comment>
<accession>A0ACC0AG20</accession>
<name>A0ACC0AG20_CATRO</name>
<dbReference type="Proteomes" id="UP001060085">
    <property type="component" value="Linkage Group LG06"/>
</dbReference>
<gene>
    <name evidence="1" type="ORF">M9H77_28185</name>
</gene>
<reference evidence="2" key="1">
    <citation type="journal article" date="2023" name="Nat. Plants">
        <title>Single-cell RNA sequencing provides a high-resolution roadmap for understanding the multicellular compartmentation of specialized metabolism.</title>
        <authorList>
            <person name="Sun S."/>
            <person name="Shen X."/>
            <person name="Li Y."/>
            <person name="Li Y."/>
            <person name="Wang S."/>
            <person name="Li R."/>
            <person name="Zhang H."/>
            <person name="Shen G."/>
            <person name="Guo B."/>
            <person name="Wei J."/>
            <person name="Xu J."/>
            <person name="St-Pierre B."/>
            <person name="Chen S."/>
            <person name="Sun C."/>
        </authorList>
    </citation>
    <scope>NUCLEOTIDE SEQUENCE [LARGE SCALE GENOMIC DNA]</scope>
</reference>
<proteinExistence type="predicted"/>
<keyword evidence="2" id="KW-1185">Reference proteome</keyword>